<feature type="domain" description="AraC effector-binding" evidence="1">
    <location>
        <begin position="4"/>
        <end position="167"/>
    </location>
</feature>
<comment type="caution">
    <text evidence="2">The sequence shown here is derived from an EMBL/GenBank/DDBJ whole genome shotgun (WGS) entry which is preliminary data.</text>
</comment>
<accession>A0AAD5UKQ2</accession>
<dbReference type="SMART" id="SM00871">
    <property type="entry name" value="AraC_E_bind"/>
    <property type="match status" value="1"/>
</dbReference>
<gene>
    <name evidence="2" type="ORF">HK103_007339</name>
</gene>
<keyword evidence="3" id="KW-1185">Reference proteome</keyword>
<evidence type="ECO:0000313" key="3">
    <source>
        <dbReference type="Proteomes" id="UP001210925"/>
    </source>
</evidence>
<dbReference type="Pfam" id="PF06445">
    <property type="entry name" value="GyrI-like"/>
    <property type="match status" value="1"/>
</dbReference>
<dbReference type="InterPro" id="IPR011256">
    <property type="entry name" value="Reg_factor_effector_dom_sf"/>
</dbReference>
<evidence type="ECO:0000313" key="2">
    <source>
        <dbReference type="EMBL" id="KAJ3260776.1"/>
    </source>
</evidence>
<dbReference type="Proteomes" id="UP001210925">
    <property type="component" value="Unassembled WGS sequence"/>
</dbReference>
<dbReference type="AlphaFoldDB" id="A0AAD5UKQ2"/>
<reference evidence="2" key="1">
    <citation type="submission" date="2020-05" db="EMBL/GenBank/DDBJ databases">
        <title>Phylogenomic resolution of chytrid fungi.</title>
        <authorList>
            <person name="Stajich J.E."/>
            <person name="Amses K."/>
            <person name="Simmons R."/>
            <person name="Seto K."/>
            <person name="Myers J."/>
            <person name="Bonds A."/>
            <person name="Quandt C.A."/>
            <person name="Barry K."/>
            <person name="Liu P."/>
            <person name="Grigoriev I."/>
            <person name="Longcore J.E."/>
            <person name="James T.Y."/>
        </authorList>
    </citation>
    <scope>NUCLEOTIDE SEQUENCE</scope>
    <source>
        <strain evidence="2">PLAUS21</strain>
    </source>
</reference>
<dbReference type="EMBL" id="JADGKB010000009">
    <property type="protein sequence ID" value="KAJ3260776.1"/>
    <property type="molecule type" value="Genomic_DNA"/>
</dbReference>
<name>A0AAD5UKQ2_9FUNG</name>
<sequence>MSCFGIRTNEKEKYALISQQIAINYRFDVAQQQAQNILQAFMNEYKPEVSSKLSFSPSDPKNSGDFCYETGYLVYNHEQVEADIAKFKGIGYDTLKVRVIKGGNWAVYKYVGGYEGLGRAWETAKSELAKSGRKACGEGATPFEMYLTNPQENSGVKPISEIWLPVE</sequence>
<dbReference type="SUPFAM" id="SSF55136">
    <property type="entry name" value="Probable bacterial effector-binding domain"/>
    <property type="match status" value="1"/>
</dbReference>
<dbReference type="InterPro" id="IPR010499">
    <property type="entry name" value="AraC_E-bd"/>
</dbReference>
<dbReference type="InterPro" id="IPR029442">
    <property type="entry name" value="GyrI-like"/>
</dbReference>
<protein>
    <recommendedName>
        <fullName evidence="1">AraC effector-binding domain-containing protein</fullName>
    </recommendedName>
</protein>
<dbReference type="Gene3D" id="3.20.80.10">
    <property type="entry name" value="Regulatory factor, effector binding domain"/>
    <property type="match status" value="1"/>
</dbReference>
<evidence type="ECO:0000259" key="1">
    <source>
        <dbReference type="SMART" id="SM00871"/>
    </source>
</evidence>
<organism evidence="2 3">
    <name type="scientific">Boothiomyces macroporosus</name>
    <dbReference type="NCBI Taxonomy" id="261099"/>
    <lineage>
        <taxon>Eukaryota</taxon>
        <taxon>Fungi</taxon>
        <taxon>Fungi incertae sedis</taxon>
        <taxon>Chytridiomycota</taxon>
        <taxon>Chytridiomycota incertae sedis</taxon>
        <taxon>Chytridiomycetes</taxon>
        <taxon>Rhizophydiales</taxon>
        <taxon>Terramycetaceae</taxon>
        <taxon>Boothiomyces</taxon>
    </lineage>
</organism>
<proteinExistence type="predicted"/>